<dbReference type="InterPro" id="IPR051788">
    <property type="entry name" value="MFS_Transporter"/>
</dbReference>
<keyword evidence="8 13" id="KW-0472">Membrane</keyword>
<sequence>MNSLSLMNSKSTELEPSQQNAEKLKEKPAAVEAVQQPDNTGNGDSINELERWNSPRINSYRFYATNLSFLIMGMNDASLGIETYYGINYTTVSTMFLIPVAGYVVAALTNNWIHYTLGQRGVAILGPLCRLVAYIPVALHPPFPVLPCVMLFTGFGNGIQDSGYNAWIGNMQRANELLGFLHGAYGLGGTIGPLIASAMVTEGNLSWYTYFYIMAGLVVVEFIVGTTAFWGATGQEYQRRVRFEQGKDRATTRMALKKPITWIVAVFLLGYVAAEVSLGGWIVTFMLRVRHAKPFLAGLTVTLFWLGLTLGRVVLGFITERIGEKTAIMVYLMLSIGLELLYWLVPNFIASVIFVMLLGFFLGPLFPASMVAATKLLPADYHVSAIGFAAAVGGGGAAVGPFAVGAIAQHTGVQVLQPIIVGLLAAITAVWLLLPGGFRKGGLERARELKLKPGGDVKEAWSWVKLKASLFGTSTKSNHEPLYHCPIVLTALSIMAPTSASITALAPFKPDLHERAWASVPHPTLPLIATAHSKAVTVYSLSTASAHSVLTGGHTRSVRSVAWKPHLHPGNLCLVTGSFDSTAGIWRWEGQEQEGGGLEVEVTQQTLRKKNNDDSDDENDAANKEWEFTLVLEGHDSEIKSCAFSPSGSYLATCSRDKSVWIWEDIGTSEEDDEWETIAVLNEHEGDVKAVAWCPDVPGRNSIRSYSSDVLASASYDNTVRIWREDGDAEWVCVAVLEGHEGTVWGLQWETQPREGGLFPRLLTFSADNTIRVWTLKQDDEAEESATGGTAGALGGIPNTMRRSLREEWTCTAVLPNIHTRDIYSVTWSAKTGMVASTGSDGIVALYAEDSEQDTNGQDQTMSNTEESKQSSWRVVATQPGAHGPYEVNHVTWCRRYDAGSERRGEEEMLVTTGDDGTVRPWQIEIHAPS</sequence>
<dbReference type="HAMAP" id="MF_03037">
    <property type="entry name" value="ciao1"/>
    <property type="match status" value="1"/>
</dbReference>
<feature type="transmembrane region" description="Helical" evidence="13">
    <location>
        <begin position="385"/>
        <end position="409"/>
    </location>
</feature>
<dbReference type="InterPro" id="IPR036259">
    <property type="entry name" value="MFS_trans_sf"/>
</dbReference>
<evidence type="ECO:0000256" key="3">
    <source>
        <dbReference type="ARBA" id="ARBA00022448"/>
    </source>
</evidence>
<evidence type="ECO:0000256" key="6">
    <source>
        <dbReference type="ARBA" id="ARBA00022737"/>
    </source>
</evidence>
<evidence type="ECO:0000313" key="15">
    <source>
        <dbReference type="EMBL" id="VIO53191.1"/>
    </source>
</evidence>
<keyword evidence="9" id="KW-0325">Glycoprotein</keyword>
<dbReference type="Pfam" id="PF00400">
    <property type="entry name" value="WD40"/>
    <property type="match status" value="5"/>
</dbReference>
<organism evidence="15">
    <name type="scientific">Gibberella zeae</name>
    <name type="common">Wheat head blight fungus</name>
    <name type="synonym">Fusarium graminearum</name>
    <dbReference type="NCBI Taxonomy" id="5518"/>
    <lineage>
        <taxon>Eukaryota</taxon>
        <taxon>Fungi</taxon>
        <taxon>Dikarya</taxon>
        <taxon>Ascomycota</taxon>
        <taxon>Pezizomycotina</taxon>
        <taxon>Sordariomycetes</taxon>
        <taxon>Hypocreomycetidae</taxon>
        <taxon>Hypocreales</taxon>
        <taxon>Nectriaceae</taxon>
        <taxon>Fusarium</taxon>
    </lineage>
</organism>
<feature type="transmembrane region" description="Helical" evidence="13">
    <location>
        <begin position="180"/>
        <end position="201"/>
    </location>
</feature>
<dbReference type="InterPro" id="IPR001680">
    <property type="entry name" value="WD40_rpt"/>
</dbReference>
<feature type="transmembrane region" description="Helical" evidence="13">
    <location>
        <begin position="415"/>
        <end position="434"/>
    </location>
</feature>
<feature type="compositionally biased region" description="Polar residues" evidence="12">
    <location>
        <begin position="1"/>
        <end position="21"/>
    </location>
</feature>
<dbReference type="EMBL" id="CAAKMV010000055">
    <property type="protein sequence ID" value="VIO53191.1"/>
    <property type="molecule type" value="Genomic_DNA"/>
</dbReference>
<dbReference type="PROSITE" id="PS50850">
    <property type="entry name" value="MFS"/>
    <property type="match status" value="1"/>
</dbReference>
<dbReference type="GO" id="GO:0097361">
    <property type="term" value="C:cytosolic [4Fe-4S] assembly targeting complex"/>
    <property type="evidence" value="ECO:0007669"/>
    <property type="project" value="InterPro"/>
</dbReference>
<dbReference type="AlphaFoldDB" id="A0A4E9DPA3"/>
<feature type="repeat" description="WD" evidence="11">
    <location>
        <begin position="551"/>
        <end position="586"/>
    </location>
</feature>
<evidence type="ECO:0000256" key="5">
    <source>
        <dbReference type="ARBA" id="ARBA00022692"/>
    </source>
</evidence>
<evidence type="ECO:0000259" key="14">
    <source>
        <dbReference type="PROSITE" id="PS50850"/>
    </source>
</evidence>
<dbReference type="InterPro" id="IPR036322">
    <property type="entry name" value="WD40_repeat_dom_sf"/>
</dbReference>
<dbReference type="InterPro" id="IPR011701">
    <property type="entry name" value="MFS"/>
</dbReference>
<comment type="function">
    <text evidence="10">Essential component of the cytosolic iron-sulfur (Fe/S) protein assembly machinery. Required for the maturation of extramitochondrial Fe/S proteins.</text>
</comment>
<dbReference type="SMART" id="SM00320">
    <property type="entry name" value="WD40"/>
    <property type="match status" value="6"/>
</dbReference>
<evidence type="ECO:0000256" key="8">
    <source>
        <dbReference type="ARBA" id="ARBA00023136"/>
    </source>
</evidence>
<feature type="compositionally biased region" description="Polar residues" evidence="12">
    <location>
        <begin position="854"/>
        <end position="871"/>
    </location>
</feature>
<dbReference type="GO" id="GO:0022857">
    <property type="term" value="F:transmembrane transporter activity"/>
    <property type="evidence" value="ECO:0007669"/>
    <property type="project" value="InterPro"/>
</dbReference>
<dbReference type="InterPro" id="IPR028608">
    <property type="entry name" value="CIAO1/Cia1"/>
</dbReference>
<accession>A0A4E9DPA3</accession>
<dbReference type="GO" id="GO:0016020">
    <property type="term" value="C:membrane"/>
    <property type="evidence" value="ECO:0007669"/>
    <property type="project" value="TreeGrafter"/>
</dbReference>
<evidence type="ECO:0000256" key="11">
    <source>
        <dbReference type="PROSITE-ProRule" id="PRU00221"/>
    </source>
</evidence>
<dbReference type="Gene3D" id="1.20.1250.20">
    <property type="entry name" value="MFS general substrate transporter like domains"/>
    <property type="match status" value="1"/>
</dbReference>
<dbReference type="PANTHER" id="PTHR23514">
    <property type="entry name" value="BYPASS OF STOP CODON PROTEIN 6"/>
    <property type="match status" value="1"/>
</dbReference>
<feature type="region of interest" description="Disordered" evidence="12">
    <location>
        <begin position="1"/>
        <end position="48"/>
    </location>
</feature>
<feature type="compositionally biased region" description="Polar residues" evidence="12">
    <location>
        <begin position="36"/>
        <end position="45"/>
    </location>
</feature>
<evidence type="ECO:0000256" key="10">
    <source>
        <dbReference type="HAMAP-Rule" id="MF_03037"/>
    </source>
</evidence>
<protein>
    <recommendedName>
        <fullName evidence="10">Probable cytosolic iron-sulfur protein assembly protein 1</fullName>
    </recommendedName>
</protein>
<dbReference type="SUPFAM" id="SSF50978">
    <property type="entry name" value="WD40 repeat-like"/>
    <property type="match status" value="1"/>
</dbReference>
<dbReference type="GO" id="GO:0012505">
    <property type="term" value="C:endomembrane system"/>
    <property type="evidence" value="ECO:0007669"/>
    <property type="project" value="UniProtKB-SubCell"/>
</dbReference>
<dbReference type="GO" id="GO:0016226">
    <property type="term" value="P:iron-sulfur cluster assembly"/>
    <property type="evidence" value="ECO:0007669"/>
    <property type="project" value="UniProtKB-UniRule"/>
</dbReference>
<feature type="region of interest" description="Disordered" evidence="12">
    <location>
        <begin position="852"/>
        <end position="871"/>
    </location>
</feature>
<feature type="transmembrane region" description="Helical" evidence="13">
    <location>
        <begin position="260"/>
        <end position="283"/>
    </location>
</feature>
<gene>
    <name evidence="10" type="primary">CIA1</name>
    <name evidence="15" type="ORF">FUG_LOCUS72788</name>
</gene>
<evidence type="ECO:0000256" key="1">
    <source>
        <dbReference type="ARBA" id="ARBA00004127"/>
    </source>
</evidence>
<evidence type="ECO:0000256" key="4">
    <source>
        <dbReference type="ARBA" id="ARBA00022574"/>
    </source>
</evidence>
<feature type="repeat" description="WD" evidence="11">
    <location>
        <begin position="681"/>
        <end position="723"/>
    </location>
</feature>
<proteinExistence type="inferred from homology"/>
<keyword evidence="7 13" id="KW-1133">Transmembrane helix</keyword>
<comment type="similarity">
    <text evidence="10">Belongs to the WD repeat CIA1 family.</text>
</comment>
<dbReference type="FunFam" id="1.20.1250.20:FF:000286">
    <property type="entry name" value="MFS efflux transporter"/>
    <property type="match status" value="1"/>
</dbReference>
<comment type="similarity">
    <text evidence="2">Belongs to the major facilitator superfamily.</text>
</comment>
<feature type="transmembrane region" description="Helical" evidence="13">
    <location>
        <begin position="295"/>
        <end position="315"/>
    </location>
</feature>
<comment type="subcellular location">
    <subcellularLocation>
        <location evidence="1">Endomembrane system</location>
        <topology evidence="1">Multi-pass membrane protein</topology>
    </subcellularLocation>
</comment>
<evidence type="ECO:0000256" key="12">
    <source>
        <dbReference type="SAM" id="MobiDB-lite"/>
    </source>
</evidence>
<dbReference type="PROSITE" id="PS50082">
    <property type="entry name" value="WD_REPEATS_2"/>
    <property type="match status" value="4"/>
</dbReference>
<keyword evidence="3" id="KW-0813">Transport</keyword>
<name>A0A4E9DPA3_GIBZA</name>
<dbReference type="FunFam" id="1.20.1250.20:FF:000308">
    <property type="entry name" value="MFS efflux transporter"/>
    <property type="match status" value="1"/>
</dbReference>
<dbReference type="PANTHER" id="PTHR23514:SF3">
    <property type="entry name" value="BYPASS OF STOP CODON PROTEIN 6"/>
    <property type="match status" value="1"/>
</dbReference>
<dbReference type="SUPFAM" id="SSF103473">
    <property type="entry name" value="MFS general substrate transporter"/>
    <property type="match status" value="1"/>
</dbReference>
<evidence type="ECO:0000256" key="7">
    <source>
        <dbReference type="ARBA" id="ARBA00022989"/>
    </source>
</evidence>
<feature type="transmembrane region" description="Helical" evidence="13">
    <location>
        <begin position="143"/>
        <end position="159"/>
    </location>
</feature>
<feature type="repeat" description="WD" evidence="11">
    <location>
        <begin position="737"/>
        <end position="784"/>
    </location>
</feature>
<keyword evidence="5 13" id="KW-0812">Transmembrane</keyword>
<dbReference type="PROSITE" id="PS50294">
    <property type="entry name" value="WD_REPEATS_REGION"/>
    <property type="match status" value="1"/>
</dbReference>
<feature type="repeat" description="WD" evidence="11">
    <location>
        <begin position="632"/>
        <end position="664"/>
    </location>
</feature>
<evidence type="ECO:0000256" key="2">
    <source>
        <dbReference type="ARBA" id="ARBA00008335"/>
    </source>
</evidence>
<evidence type="ECO:0000256" key="9">
    <source>
        <dbReference type="ARBA" id="ARBA00023180"/>
    </source>
</evidence>
<dbReference type="Gene3D" id="2.130.10.10">
    <property type="entry name" value="YVTN repeat-like/Quinoprotein amine dehydrogenase"/>
    <property type="match status" value="1"/>
</dbReference>
<feature type="transmembrane region" description="Helical" evidence="13">
    <location>
        <begin position="207"/>
        <end position="232"/>
    </location>
</feature>
<keyword evidence="4 11" id="KW-0853">WD repeat</keyword>
<dbReference type="InterPro" id="IPR015943">
    <property type="entry name" value="WD40/YVTN_repeat-like_dom_sf"/>
</dbReference>
<feature type="transmembrane region" description="Helical" evidence="13">
    <location>
        <begin position="87"/>
        <end position="109"/>
    </location>
</feature>
<feature type="domain" description="Major facilitator superfamily (MFS) profile" evidence="14">
    <location>
        <begin position="54"/>
        <end position="440"/>
    </location>
</feature>
<feature type="transmembrane region" description="Helical" evidence="13">
    <location>
        <begin position="351"/>
        <end position="373"/>
    </location>
</feature>
<dbReference type="Pfam" id="PF07690">
    <property type="entry name" value="MFS_1"/>
    <property type="match status" value="1"/>
</dbReference>
<evidence type="ECO:0000256" key="13">
    <source>
        <dbReference type="SAM" id="Phobius"/>
    </source>
</evidence>
<keyword evidence="6" id="KW-0677">Repeat</keyword>
<dbReference type="InterPro" id="IPR020846">
    <property type="entry name" value="MFS_dom"/>
</dbReference>
<reference evidence="15" key="1">
    <citation type="submission" date="2019-04" db="EMBL/GenBank/DDBJ databases">
        <authorList>
            <person name="Melise S."/>
            <person name="Noan J."/>
            <person name="Okalmin O."/>
        </authorList>
    </citation>
    <scope>NUCLEOTIDE SEQUENCE</scope>
    <source>
        <strain evidence="15">FN9</strain>
    </source>
</reference>